<evidence type="ECO:0000256" key="3">
    <source>
        <dbReference type="ARBA" id="ARBA00023237"/>
    </source>
</evidence>
<dbReference type="InterPro" id="IPR012910">
    <property type="entry name" value="Plug_dom"/>
</dbReference>
<dbReference type="RefSeq" id="WP_240828338.1">
    <property type="nucleotide sequence ID" value="NZ_JAKWBL010000001.1"/>
</dbReference>
<evidence type="ECO:0000313" key="7">
    <source>
        <dbReference type="Proteomes" id="UP001202248"/>
    </source>
</evidence>
<protein>
    <submittedName>
        <fullName evidence="6">Plug domain-containing protein</fullName>
    </submittedName>
</protein>
<evidence type="ECO:0000256" key="1">
    <source>
        <dbReference type="ARBA" id="ARBA00004442"/>
    </source>
</evidence>
<dbReference type="Gene3D" id="2.40.170.20">
    <property type="entry name" value="TonB-dependent receptor, beta-barrel domain"/>
    <property type="match status" value="1"/>
</dbReference>
<comment type="caution">
    <text evidence="6">The sequence shown here is derived from an EMBL/GenBank/DDBJ whole genome shotgun (WGS) entry which is preliminary data.</text>
</comment>
<name>A0ABS9SIY3_9BACT</name>
<feature type="chain" id="PRO_5045169300" evidence="4">
    <location>
        <begin position="24"/>
        <end position="996"/>
    </location>
</feature>
<evidence type="ECO:0000313" key="6">
    <source>
        <dbReference type="EMBL" id="MCH5598314.1"/>
    </source>
</evidence>
<evidence type="ECO:0000256" key="4">
    <source>
        <dbReference type="SAM" id="SignalP"/>
    </source>
</evidence>
<gene>
    <name evidence="6" type="ORF">MKP09_10515</name>
</gene>
<dbReference type="SUPFAM" id="SSF56935">
    <property type="entry name" value="Porins"/>
    <property type="match status" value="1"/>
</dbReference>
<reference evidence="6 7" key="1">
    <citation type="submission" date="2022-02" db="EMBL/GenBank/DDBJ databases">
        <authorList>
            <person name="Min J."/>
        </authorList>
    </citation>
    <scope>NUCLEOTIDE SEQUENCE [LARGE SCALE GENOMIC DNA]</scope>
    <source>
        <strain evidence="6 7">GR10-1</strain>
    </source>
</reference>
<feature type="domain" description="TonB-dependent receptor plug" evidence="5">
    <location>
        <begin position="77"/>
        <end position="206"/>
    </location>
</feature>
<sequence>MRRLLFRLLLVWSCLAIDKAIIASEETTAKSFTGLNTKWLYIANSTAITDTIPGETANVEEVDTIVYYNVNPASFKFSYDTINTKLIQSVPNITIAQMVKGAASGVYVQEVTGEPGSVHQNIYIRGVSRPLLNQKDLYLSQPAIYINGMPLIQDNPYVYNIQTYNVSPIGPATDLLSILEQDNIEKIDVVKDFKDLGVLGPRASNGAIYITTKNAKPGEKLLSINSYFGYALTPAINTTNAYSDKNFRLPFYYKYGSSANLSSLPAYLSDSSNADYYGASNWSDLYYKNAPVYNINASLTGGSGRSNFRAFFGATQNASTANATDLRRYVGSFYISMVPAKWLTVSSMVSGSLLKRNRNRSFTDRFAEMRYLPSIANPIPPNKNVYQRFTDIYEGDLIDDNLTSSVQGYFSLSANIGKAVNTARMSFDYNEGKRDVFYPKALFSGNNYVSNYFGFNQRFVLEDKIEYTHRFGNASLMNLNGGFNYQADISRYSYIQGYNGPDDVKRIAEVDGTTTSSGYLVHNGYLVSGYLDKIQQRLISFWGNARYKMDNGLEIGALLRSDGSSSMQPNHRWFVSPVFDVKYDIVKDNVGFLSLMDLHASWGRVGDLVSDQSISAGPQYVPQLSWGGFPLASFNGYGTYTRPYNNAWIGYDIPWSYAEQFSIGTQLSFLNKRISLKIDVYNKDNKDLTLTVPTTAESGYTYELKSGMHVNNKGLDFTIDAHIVPINDNGFGWNASLNGTYNQNKLKALPDGSSSIILNGHKLETGFAVDAFWLLQNEGIYNNSSEIPTGFTYKGQAFNAGDPIWKDIDGDNVINDNDKVLKGNALPKFFGGLINQVTYKKFDLNFHLQYALGHYIMNQEAANYMDFITRDNSESLDAIKEVTYWEDRINTGSYPMYNPWSSVNGYQVNQDLFLEKANYLSLRSATIGYKMIGKNQLGFGKAKGFRDLYLYITGTNLLKFSPYTNRDPELANYYGYDNGLSLPLTKSVIVGIKLNL</sequence>
<feature type="signal peptide" evidence="4">
    <location>
        <begin position="1"/>
        <end position="23"/>
    </location>
</feature>
<dbReference type="InterPro" id="IPR036942">
    <property type="entry name" value="Beta-barrel_TonB_sf"/>
</dbReference>
<organism evidence="6 7">
    <name type="scientific">Niabella ginsengisoli</name>
    <dbReference type="NCBI Taxonomy" id="522298"/>
    <lineage>
        <taxon>Bacteria</taxon>
        <taxon>Pseudomonadati</taxon>
        <taxon>Bacteroidota</taxon>
        <taxon>Chitinophagia</taxon>
        <taxon>Chitinophagales</taxon>
        <taxon>Chitinophagaceae</taxon>
        <taxon>Niabella</taxon>
    </lineage>
</organism>
<dbReference type="Pfam" id="PF07715">
    <property type="entry name" value="Plug"/>
    <property type="match status" value="1"/>
</dbReference>
<keyword evidence="3" id="KW-0998">Cell outer membrane</keyword>
<dbReference type="InterPro" id="IPR037066">
    <property type="entry name" value="Plug_dom_sf"/>
</dbReference>
<dbReference type="Gene3D" id="2.170.130.10">
    <property type="entry name" value="TonB-dependent receptor, plug domain"/>
    <property type="match status" value="1"/>
</dbReference>
<accession>A0ABS9SIY3</accession>
<keyword evidence="2" id="KW-0472">Membrane</keyword>
<dbReference type="Proteomes" id="UP001202248">
    <property type="component" value="Unassembled WGS sequence"/>
</dbReference>
<proteinExistence type="predicted"/>
<dbReference type="EMBL" id="JAKWBL010000001">
    <property type="protein sequence ID" value="MCH5598314.1"/>
    <property type="molecule type" value="Genomic_DNA"/>
</dbReference>
<keyword evidence="4" id="KW-0732">Signal</keyword>
<evidence type="ECO:0000256" key="2">
    <source>
        <dbReference type="ARBA" id="ARBA00023136"/>
    </source>
</evidence>
<comment type="subcellular location">
    <subcellularLocation>
        <location evidence="1">Cell outer membrane</location>
    </subcellularLocation>
</comment>
<keyword evidence="7" id="KW-1185">Reference proteome</keyword>
<evidence type="ECO:0000259" key="5">
    <source>
        <dbReference type="Pfam" id="PF07715"/>
    </source>
</evidence>